<gene>
    <name evidence="1" type="primary">Nfu_g_1_001236</name>
</gene>
<reference evidence="1" key="1">
    <citation type="submission" date="2016-05" db="EMBL/GenBank/DDBJ databases">
        <authorList>
            <person name="Lavstsen T."/>
            <person name="Jespersen J.S."/>
        </authorList>
    </citation>
    <scope>NUCLEOTIDE SEQUENCE</scope>
    <source>
        <tissue evidence="1">Brain</tissue>
    </source>
</reference>
<evidence type="ECO:0000313" key="1">
    <source>
        <dbReference type="EMBL" id="SBP55831.1"/>
    </source>
</evidence>
<dbReference type="EMBL" id="HADY01017346">
    <property type="protein sequence ID" value="SBP55831.1"/>
    <property type="molecule type" value="Transcribed_RNA"/>
</dbReference>
<accession>A0A1A8AMW7</accession>
<name>A0A1A8AMW7_NOTFU</name>
<proteinExistence type="predicted"/>
<sequence>MFVGRGLKQLSRLPHRADPNVDNKSEKVYRPSPAALCFGVCELTQPRLSWGRRGKHEEKLHQGLKNLKDEATSSLKNTPINQMLLPTCSCSAPNVVEKSSLPWKMFVFNHFNIDSCRPEDPKSTRV</sequence>
<protein>
    <submittedName>
        <fullName evidence="1">Uncharacterized protein</fullName>
    </submittedName>
</protein>
<reference evidence="1" key="2">
    <citation type="submission" date="2016-06" db="EMBL/GenBank/DDBJ databases">
        <title>The genome of a short-lived fish provides insights into sex chromosome evolution and the genetic control of aging.</title>
        <authorList>
            <person name="Reichwald K."/>
            <person name="Felder M."/>
            <person name="Petzold A."/>
            <person name="Koch P."/>
            <person name="Groth M."/>
            <person name="Platzer M."/>
        </authorList>
    </citation>
    <scope>NUCLEOTIDE SEQUENCE</scope>
    <source>
        <tissue evidence="1">Brain</tissue>
    </source>
</reference>
<organism evidence="1">
    <name type="scientific">Nothobranchius furzeri</name>
    <name type="common">Turquoise killifish</name>
    <dbReference type="NCBI Taxonomy" id="105023"/>
    <lineage>
        <taxon>Eukaryota</taxon>
        <taxon>Metazoa</taxon>
        <taxon>Chordata</taxon>
        <taxon>Craniata</taxon>
        <taxon>Vertebrata</taxon>
        <taxon>Euteleostomi</taxon>
        <taxon>Actinopterygii</taxon>
        <taxon>Neopterygii</taxon>
        <taxon>Teleostei</taxon>
        <taxon>Neoteleostei</taxon>
        <taxon>Acanthomorphata</taxon>
        <taxon>Ovalentaria</taxon>
        <taxon>Atherinomorphae</taxon>
        <taxon>Cyprinodontiformes</taxon>
        <taxon>Nothobranchiidae</taxon>
        <taxon>Nothobranchius</taxon>
    </lineage>
</organism>
<dbReference type="AlphaFoldDB" id="A0A1A8AMW7"/>